<dbReference type="PANTHER" id="PTHR36796">
    <property type="entry name" value="PROTEIN KINASE SUPERFAMILY PROTEIN"/>
    <property type="match status" value="1"/>
</dbReference>
<dbReference type="GO" id="GO:0009507">
    <property type="term" value="C:chloroplast"/>
    <property type="evidence" value="ECO:0007669"/>
    <property type="project" value="TreeGrafter"/>
</dbReference>
<protein>
    <submittedName>
        <fullName evidence="2">Uncharacterized protein</fullName>
    </submittedName>
</protein>
<evidence type="ECO:0000256" key="1">
    <source>
        <dbReference type="SAM" id="MobiDB-lite"/>
    </source>
</evidence>
<comment type="caution">
    <text evidence="2">The sequence shown here is derived from an EMBL/GenBank/DDBJ whole genome shotgun (WGS) entry which is preliminary data.</text>
</comment>
<reference evidence="2" key="1">
    <citation type="journal article" date="2017" name="Gigascience">
        <title>The genome draft of coconut (Cocos nucifera).</title>
        <authorList>
            <person name="Xiao Y."/>
            <person name="Xu P."/>
            <person name="Fan H."/>
            <person name="Baudouin L."/>
            <person name="Xia W."/>
            <person name="Bocs S."/>
            <person name="Xu J."/>
            <person name="Li Q."/>
            <person name="Guo A."/>
            <person name="Zhou L."/>
            <person name="Li J."/>
            <person name="Wu Y."/>
            <person name="Ma Z."/>
            <person name="Armero A."/>
            <person name="Issali A.E."/>
            <person name="Liu N."/>
            <person name="Peng M."/>
            <person name="Yang Y."/>
        </authorList>
    </citation>
    <scope>NUCLEOTIDE SEQUENCE</scope>
    <source>
        <tissue evidence="2">Spear leaf of Hainan Tall coconut</tissue>
    </source>
</reference>
<evidence type="ECO:0000313" key="2">
    <source>
        <dbReference type="EMBL" id="KAG1354255.1"/>
    </source>
</evidence>
<dbReference type="Proteomes" id="UP000797356">
    <property type="component" value="Chromosome 7"/>
</dbReference>
<dbReference type="OrthoDB" id="1076at2759"/>
<reference evidence="2" key="2">
    <citation type="submission" date="2019-07" db="EMBL/GenBank/DDBJ databases">
        <authorList>
            <person name="Yang Y."/>
            <person name="Bocs S."/>
            <person name="Baudouin L."/>
        </authorList>
    </citation>
    <scope>NUCLEOTIDE SEQUENCE</scope>
    <source>
        <tissue evidence="2">Spear leaf of Hainan Tall coconut</tissue>
    </source>
</reference>
<feature type="region of interest" description="Disordered" evidence="1">
    <location>
        <begin position="1"/>
        <end position="33"/>
    </location>
</feature>
<name>A0A8K0IE32_COCNU</name>
<sequence>MRIAASGSLFVSATPRKPSHGDHNQSPVYPGQRAGGIEADMMAANELSTHAFIQAMLNPDYHQRPIAEAVLSHRFMTGAVL</sequence>
<gene>
    <name evidence="2" type="ORF">COCNU_07G003670</name>
</gene>
<dbReference type="EMBL" id="CM017878">
    <property type="protein sequence ID" value="KAG1354255.1"/>
    <property type="molecule type" value="Genomic_DNA"/>
</dbReference>
<dbReference type="PANTHER" id="PTHR36796:SF1">
    <property type="entry name" value="PROTEIN KINASE SUPERFAMILY PROTEIN"/>
    <property type="match status" value="1"/>
</dbReference>
<proteinExistence type="predicted"/>
<evidence type="ECO:0000313" key="3">
    <source>
        <dbReference type="Proteomes" id="UP000797356"/>
    </source>
</evidence>
<dbReference type="AlphaFoldDB" id="A0A8K0IE32"/>
<accession>A0A8K0IE32</accession>
<organism evidence="2 3">
    <name type="scientific">Cocos nucifera</name>
    <name type="common">Coconut palm</name>
    <dbReference type="NCBI Taxonomy" id="13894"/>
    <lineage>
        <taxon>Eukaryota</taxon>
        <taxon>Viridiplantae</taxon>
        <taxon>Streptophyta</taxon>
        <taxon>Embryophyta</taxon>
        <taxon>Tracheophyta</taxon>
        <taxon>Spermatophyta</taxon>
        <taxon>Magnoliopsida</taxon>
        <taxon>Liliopsida</taxon>
        <taxon>Arecaceae</taxon>
        <taxon>Arecoideae</taxon>
        <taxon>Cocoseae</taxon>
        <taxon>Attaleinae</taxon>
        <taxon>Cocos</taxon>
    </lineage>
</organism>
<keyword evidence="3" id="KW-1185">Reference proteome</keyword>